<accession>A0A1A9N823</accession>
<dbReference type="RefSeq" id="WP_064270480.1">
    <property type="nucleotide sequence ID" value="NZ_LXJZ01000198.1"/>
</dbReference>
<comment type="caution">
    <text evidence="3">The sequence shown here is derived from an EMBL/GenBank/DDBJ whole genome shotgun (WGS) entry which is preliminary data.</text>
</comment>
<organism evidence="3 5">
    <name type="scientific">Paraburkholderia ginsengiterrae</name>
    <dbReference type="NCBI Taxonomy" id="1462993"/>
    <lineage>
        <taxon>Bacteria</taxon>
        <taxon>Pseudomonadati</taxon>
        <taxon>Pseudomonadota</taxon>
        <taxon>Betaproteobacteria</taxon>
        <taxon>Burkholderiales</taxon>
        <taxon>Burkholderiaceae</taxon>
        <taxon>Paraburkholderia</taxon>
    </lineage>
</organism>
<dbReference type="STRING" id="1462993.A6V36_08860"/>
<proteinExistence type="predicted"/>
<evidence type="ECO:0000313" key="2">
    <source>
        <dbReference type="EMBL" id="OAJ54932.1"/>
    </source>
</evidence>
<feature type="signal peptide" evidence="1">
    <location>
        <begin position="1"/>
        <end position="22"/>
    </location>
</feature>
<evidence type="ECO:0000313" key="4">
    <source>
        <dbReference type="Proteomes" id="UP000077961"/>
    </source>
</evidence>
<dbReference type="Proteomes" id="UP000077961">
    <property type="component" value="Unassembled WGS sequence"/>
</dbReference>
<sequence>MKKISFFVAGICLLLSNQAALGADGAPSYTFTPAAPQVVTPPEAMLDDQVRKLGFEPNSDAGKLAKKWVVQIATDPDWKSVMAHASGRPGDNSSNDGVMSGFGANLSAQEREALLRLFLGVVSGLKPEQCERMFGGEGPPVGSNILSSRQLYALMTLLNSAVKRSAHSDAPKESYSIARALDADSALEMHMEAMLRKNKEISASEMEDVPAILKGRHACIAASAMLRSFLEATEPTRTVATWDFLSSPWHGTASQHVLQTAEHYANSEFDLNKLPAQLASRLPAPGSRPLGFRSVVVEGDWENRSRPEFDARYRKTYWNLHNSGAVATFLSRADADKEIVWGFFQTEFGFVGLRVQEVGTGIRILPPEVFPASQFSMASESNFVPKPNSSFHIPATQPSMEDVRDYQCETYGKYPASKVFPDLKGDAMDVSCQAVSGTGSTKHQIREAYLVDYSISVRLFEIDKDGLTMSRIRSVTVTQ</sequence>
<evidence type="ECO:0000313" key="3">
    <source>
        <dbReference type="EMBL" id="OAJ61116.1"/>
    </source>
</evidence>
<dbReference type="OrthoDB" id="8993732at2"/>
<keyword evidence="1" id="KW-0732">Signal</keyword>
<dbReference type="Proteomes" id="UP000078116">
    <property type="component" value="Unassembled WGS sequence"/>
</dbReference>
<feature type="chain" id="PRO_5008393684" evidence="1">
    <location>
        <begin position="23"/>
        <end position="479"/>
    </location>
</feature>
<dbReference type="EMBL" id="LXKA01000221">
    <property type="protein sequence ID" value="OAJ61116.1"/>
    <property type="molecule type" value="Genomic_DNA"/>
</dbReference>
<keyword evidence="4" id="KW-1185">Reference proteome</keyword>
<evidence type="ECO:0000256" key="1">
    <source>
        <dbReference type="SAM" id="SignalP"/>
    </source>
</evidence>
<name>A0A1A9N823_9BURK</name>
<gene>
    <name evidence="2" type="ORF">A6V36_08860</name>
    <name evidence="3" type="ORF">A6V37_03195</name>
</gene>
<reference evidence="4 5" key="1">
    <citation type="submission" date="2016-04" db="EMBL/GenBank/DDBJ databases">
        <title>Reclassification of Paraburkholderia panaciterrae (Farh et al. 2015) Dobritsa &amp; Samadpour 2016 as a later homotypic synonym of Paraburkholderia ginsengiterrae (Farh et al. 2015) Dobritsa &amp; Samadpour 2016.</title>
        <authorList>
            <person name="Dobritsa A.P."/>
            <person name="Kutumbaka K."/>
            <person name="Samadpour M."/>
        </authorList>
    </citation>
    <scope>NUCLEOTIDE SEQUENCE [LARGE SCALE GENOMIC DNA]</scope>
    <source>
        <strain evidence="3 5">DCY85</strain>
        <strain evidence="2 4">DCY85-1</strain>
    </source>
</reference>
<evidence type="ECO:0000313" key="5">
    <source>
        <dbReference type="Proteomes" id="UP000078116"/>
    </source>
</evidence>
<protein>
    <submittedName>
        <fullName evidence="3">Uncharacterized protein</fullName>
    </submittedName>
</protein>
<dbReference type="AlphaFoldDB" id="A0A1A9N823"/>
<dbReference type="EMBL" id="LXJZ01000198">
    <property type="protein sequence ID" value="OAJ54932.1"/>
    <property type="molecule type" value="Genomic_DNA"/>
</dbReference>